<accession>A0A512LBK7</accession>
<reference evidence="2 3" key="1">
    <citation type="submission" date="2019-07" db="EMBL/GenBank/DDBJ databases">
        <title>Whole genome shotgun sequence of Thiobacillus plumbophilus NBRC 107929.</title>
        <authorList>
            <person name="Hosoyama A."/>
            <person name="Uohara A."/>
            <person name="Ohji S."/>
            <person name="Ichikawa N."/>
        </authorList>
    </citation>
    <scope>NUCLEOTIDE SEQUENCE [LARGE SCALE GENOMIC DNA]</scope>
    <source>
        <strain evidence="2 3">NBRC 107929</strain>
    </source>
</reference>
<protein>
    <submittedName>
        <fullName evidence="2">Uncharacterized protein</fullName>
    </submittedName>
</protein>
<evidence type="ECO:0000313" key="3">
    <source>
        <dbReference type="Proteomes" id="UP000321337"/>
    </source>
</evidence>
<name>A0A512LBK7_9PROT</name>
<feature type="transmembrane region" description="Helical" evidence="1">
    <location>
        <begin position="76"/>
        <end position="97"/>
    </location>
</feature>
<dbReference type="EMBL" id="BKAD01000038">
    <property type="protein sequence ID" value="GEP31867.1"/>
    <property type="molecule type" value="Genomic_DNA"/>
</dbReference>
<keyword evidence="1" id="KW-0812">Transmembrane</keyword>
<keyword evidence="1" id="KW-0472">Membrane</keyword>
<feature type="transmembrane region" description="Helical" evidence="1">
    <location>
        <begin position="45"/>
        <end position="64"/>
    </location>
</feature>
<keyword evidence="1" id="KW-1133">Transmembrane helix</keyword>
<sequence>MSPFKNLSSHILQASASMVGVCMMILSIVKLIHMGGTMSRLVDKILGFDNVVFLLSAILSYASMRYERRAVHLENLADSMFIVGLICMTAASLVLSFEIL</sequence>
<comment type="caution">
    <text evidence="2">The sequence shown here is derived from an EMBL/GenBank/DDBJ whole genome shotgun (WGS) entry which is preliminary data.</text>
</comment>
<feature type="transmembrane region" description="Helical" evidence="1">
    <location>
        <begin position="12"/>
        <end position="33"/>
    </location>
</feature>
<evidence type="ECO:0000256" key="1">
    <source>
        <dbReference type="SAM" id="Phobius"/>
    </source>
</evidence>
<evidence type="ECO:0000313" key="2">
    <source>
        <dbReference type="EMBL" id="GEP31867.1"/>
    </source>
</evidence>
<proteinExistence type="predicted"/>
<dbReference type="Proteomes" id="UP000321337">
    <property type="component" value="Unassembled WGS sequence"/>
</dbReference>
<dbReference type="AlphaFoldDB" id="A0A512LBK7"/>
<organism evidence="2 3">
    <name type="scientific">Sulfuriferula plumbiphila</name>
    <dbReference type="NCBI Taxonomy" id="171865"/>
    <lineage>
        <taxon>Bacteria</taxon>
        <taxon>Pseudomonadati</taxon>
        <taxon>Pseudomonadota</taxon>
        <taxon>Betaproteobacteria</taxon>
        <taxon>Nitrosomonadales</taxon>
        <taxon>Sulfuricellaceae</taxon>
        <taxon>Sulfuriferula</taxon>
    </lineage>
</organism>
<keyword evidence="3" id="KW-1185">Reference proteome</keyword>
<gene>
    <name evidence="2" type="ORF">TPL01_30050</name>
</gene>